<keyword evidence="2" id="KW-1185">Reference proteome</keyword>
<name>A0A2Z6ZVQ4_9LAMI</name>
<sequence length="154" mass="16538">MQGSDQPPVITLDLPAPATMAGVLRVGPPPGPGGSNVNNLASNRGLTREKQSLQVDAPAMLCRRDHLMVSAIVLSTPATTAGPFRLDHPQVQAVPTRPITAPTELARRITNAGKETHATRTNTHCTVCDIKPLVRPQFHPLEPRQATPRTTMNH</sequence>
<dbReference type="Proteomes" id="UP000250235">
    <property type="component" value="Unassembled WGS sequence"/>
</dbReference>
<dbReference type="AlphaFoldDB" id="A0A2Z6ZVQ4"/>
<protein>
    <submittedName>
        <fullName evidence="1">Uncharacterized protein</fullName>
    </submittedName>
</protein>
<evidence type="ECO:0000313" key="2">
    <source>
        <dbReference type="Proteomes" id="UP000250235"/>
    </source>
</evidence>
<gene>
    <name evidence="1" type="ORF">F511_45629</name>
</gene>
<accession>A0A2Z6ZVQ4</accession>
<organism evidence="1 2">
    <name type="scientific">Dorcoceras hygrometricum</name>
    <dbReference type="NCBI Taxonomy" id="472368"/>
    <lineage>
        <taxon>Eukaryota</taxon>
        <taxon>Viridiplantae</taxon>
        <taxon>Streptophyta</taxon>
        <taxon>Embryophyta</taxon>
        <taxon>Tracheophyta</taxon>
        <taxon>Spermatophyta</taxon>
        <taxon>Magnoliopsida</taxon>
        <taxon>eudicotyledons</taxon>
        <taxon>Gunneridae</taxon>
        <taxon>Pentapetalae</taxon>
        <taxon>asterids</taxon>
        <taxon>lamiids</taxon>
        <taxon>Lamiales</taxon>
        <taxon>Gesneriaceae</taxon>
        <taxon>Didymocarpoideae</taxon>
        <taxon>Trichosporeae</taxon>
        <taxon>Loxocarpinae</taxon>
        <taxon>Dorcoceras</taxon>
    </lineage>
</organism>
<dbReference type="EMBL" id="KV054225">
    <property type="protein sequence ID" value="KZV06890.1"/>
    <property type="molecule type" value="Genomic_DNA"/>
</dbReference>
<reference evidence="1 2" key="1">
    <citation type="journal article" date="2015" name="Proc. Natl. Acad. Sci. U.S.A.">
        <title>The resurrection genome of Boea hygrometrica: A blueprint for survival of dehydration.</title>
        <authorList>
            <person name="Xiao L."/>
            <person name="Yang G."/>
            <person name="Zhang L."/>
            <person name="Yang X."/>
            <person name="Zhao S."/>
            <person name="Ji Z."/>
            <person name="Zhou Q."/>
            <person name="Hu M."/>
            <person name="Wang Y."/>
            <person name="Chen M."/>
            <person name="Xu Y."/>
            <person name="Jin H."/>
            <person name="Xiao X."/>
            <person name="Hu G."/>
            <person name="Bao F."/>
            <person name="Hu Y."/>
            <person name="Wan P."/>
            <person name="Li L."/>
            <person name="Deng X."/>
            <person name="Kuang T."/>
            <person name="Xiang C."/>
            <person name="Zhu J.K."/>
            <person name="Oliver M.J."/>
            <person name="He Y."/>
        </authorList>
    </citation>
    <scope>NUCLEOTIDE SEQUENCE [LARGE SCALE GENOMIC DNA]</scope>
    <source>
        <strain evidence="2">cv. XS01</strain>
    </source>
</reference>
<proteinExistence type="predicted"/>
<evidence type="ECO:0000313" key="1">
    <source>
        <dbReference type="EMBL" id="KZV06890.1"/>
    </source>
</evidence>